<evidence type="ECO:0000313" key="7">
    <source>
        <dbReference type="Proteomes" id="UP000248214"/>
    </source>
</evidence>
<evidence type="ECO:0000256" key="3">
    <source>
        <dbReference type="ARBA" id="ARBA00022989"/>
    </source>
</evidence>
<dbReference type="InterPro" id="IPR014205">
    <property type="entry name" value="Spore_YtaF"/>
</dbReference>
<gene>
    <name evidence="6" type="primary">ytaF</name>
    <name evidence="6" type="ORF">CR194_11265</name>
</gene>
<feature type="transmembrane region" description="Helical" evidence="5">
    <location>
        <begin position="34"/>
        <end position="58"/>
    </location>
</feature>
<reference evidence="6 7" key="1">
    <citation type="submission" date="2017-10" db="EMBL/GenBank/DDBJ databases">
        <title>Bacillus sp. nov., a halophilic bacterium isolated from a Keqin Lake.</title>
        <authorList>
            <person name="Wang H."/>
        </authorList>
    </citation>
    <scope>NUCLEOTIDE SEQUENCE [LARGE SCALE GENOMIC DNA]</scope>
    <source>
        <strain evidence="6 7">KQ-12</strain>
    </source>
</reference>
<dbReference type="AlphaFoldDB" id="A0A323THT1"/>
<keyword evidence="3 5" id="KW-1133">Transmembrane helix</keyword>
<dbReference type="PANTHER" id="PTHR35529">
    <property type="entry name" value="MANGANESE EFFLUX PUMP MNTP-RELATED"/>
    <property type="match status" value="1"/>
</dbReference>
<keyword evidence="2 5" id="KW-0812">Transmembrane</keyword>
<evidence type="ECO:0000256" key="2">
    <source>
        <dbReference type="ARBA" id="ARBA00022692"/>
    </source>
</evidence>
<keyword evidence="1" id="KW-1003">Cell membrane</keyword>
<accession>A0A323THT1</accession>
<dbReference type="InterPro" id="IPR003810">
    <property type="entry name" value="Mntp/YtaF"/>
</dbReference>
<evidence type="ECO:0000256" key="4">
    <source>
        <dbReference type="ARBA" id="ARBA00023136"/>
    </source>
</evidence>
<organism evidence="6 7">
    <name type="scientific">Salipaludibacillus keqinensis</name>
    <dbReference type="NCBI Taxonomy" id="2045207"/>
    <lineage>
        <taxon>Bacteria</taxon>
        <taxon>Bacillati</taxon>
        <taxon>Bacillota</taxon>
        <taxon>Bacilli</taxon>
        <taxon>Bacillales</taxon>
        <taxon>Bacillaceae</taxon>
    </lineage>
</organism>
<dbReference type="Pfam" id="PF02659">
    <property type="entry name" value="Mntp"/>
    <property type="match status" value="2"/>
</dbReference>
<dbReference type="Proteomes" id="UP000248214">
    <property type="component" value="Unassembled WGS sequence"/>
</dbReference>
<dbReference type="PANTHER" id="PTHR35529:SF2">
    <property type="entry name" value="SPORULATION PROTEIN YTAF-RELATED"/>
    <property type="match status" value="1"/>
</dbReference>
<feature type="transmembrane region" description="Helical" evidence="5">
    <location>
        <begin position="6"/>
        <end position="27"/>
    </location>
</feature>
<proteinExistence type="predicted"/>
<protein>
    <submittedName>
        <fullName evidence="6">Sporulation membrane protein YtaF</fullName>
    </submittedName>
</protein>
<feature type="transmembrane region" description="Helical" evidence="5">
    <location>
        <begin position="163"/>
        <end position="183"/>
    </location>
</feature>
<feature type="transmembrane region" description="Helical" evidence="5">
    <location>
        <begin position="195"/>
        <end position="211"/>
    </location>
</feature>
<feature type="transmembrane region" description="Helical" evidence="5">
    <location>
        <begin position="137"/>
        <end position="157"/>
    </location>
</feature>
<evidence type="ECO:0000256" key="5">
    <source>
        <dbReference type="SAM" id="Phobius"/>
    </source>
</evidence>
<dbReference type="OrthoDB" id="1679205at2"/>
<evidence type="ECO:0000256" key="1">
    <source>
        <dbReference type="ARBA" id="ARBA00022475"/>
    </source>
</evidence>
<evidence type="ECO:0000313" key="6">
    <source>
        <dbReference type="EMBL" id="PYZ93726.1"/>
    </source>
</evidence>
<sequence>MTDYLPLFVLAFAVSLDSFGVGVTYGLRKMRLPLLSVLFIMGCSAFAVLLAMWLGGGISEYMSPARAEQLGGAILITIGLYAFYQVLRKPKSARKIRIQESTLLNVELKRLGIVVNVLRKPMEADLDDSGSITGREAFLLGTALSLDAFGAGMGAALFGGSPWVLAGSVALMCGLFLVLGKFTGERLFTTEKMKHVAYAPGILLIMIGIFKL</sequence>
<comment type="caution">
    <text evidence="6">The sequence shown here is derived from an EMBL/GenBank/DDBJ whole genome shotgun (WGS) entry which is preliminary data.</text>
</comment>
<keyword evidence="4 5" id="KW-0472">Membrane</keyword>
<feature type="transmembrane region" description="Helical" evidence="5">
    <location>
        <begin position="70"/>
        <end position="87"/>
    </location>
</feature>
<keyword evidence="7" id="KW-1185">Reference proteome</keyword>
<name>A0A323THT1_9BACI</name>
<dbReference type="EMBL" id="PDOD01000002">
    <property type="protein sequence ID" value="PYZ93726.1"/>
    <property type="molecule type" value="Genomic_DNA"/>
</dbReference>
<dbReference type="RefSeq" id="WP_110609758.1">
    <property type="nucleotide sequence ID" value="NZ_PDOD01000002.1"/>
</dbReference>
<dbReference type="NCBIfam" id="TIGR02840">
    <property type="entry name" value="spore_YtaF"/>
    <property type="match status" value="1"/>
</dbReference>